<dbReference type="GO" id="GO:0009092">
    <property type="term" value="P:homoserine metabolic process"/>
    <property type="evidence" value="ECO:0007669"/>
    <property type="project" value="TreeGrafter"/>
</dbReference>
<comment type="pathway">
    <text evidence="2">Amino-acid biosynthesis; L-methionine biosynthesis via de novo pathway; O-acetyl-L-homoserine from L-homoserine: step 1/1.</text>
</comment>
<evidence type="ECO:0000256" key="2">
    <source>
        <dbReference type="HAMAP-Rule" id="MF_00296"/>
    </source>
</evidence>
<feature type="domain" description="AB hydrolase-1" evidence="4">
    <location>
        <begin position="39"/>
        <end position="327"/>
    </location>
</feature>
<feature type="active site" evidence="2 3">
    <location>
        <position position="323"/>
    </location>
</feature>
<evidence type="ECO:0000256" key="1">
    <source>
        <dbReference type="ARBA" id="ARBA00022679"/>
    </source>
</evidence>
<dbReference type="NCBIfam" id="TIGR01392">
    <property type="entry name" value="homoserO_Ac_trn"/>
    <property type="match status" value="1"/>
</dbReference>
<dbReference type="SUPFAM" id="SSF53474">
    <property type="entry name" value="alpha/beta-Hydrolases"/>
    <property type="match status" value="1"/>
</dbReference>
<proteinExistence type="inferred from homology"/>
<feature type="active site" description="Nucleophile" evidence="2 3">
    <location>
        <position position="134"/>
    </location>
</feature>
<reference evidence="5 6" key="1">
    <citation type="submission" date="2019-01" db="EMBL/GenBank/DDBJ databases">
        <title>Filimonas sp. strain TTM-71.</title>
        <authorList>
            <person name="Chen W.-M."/>
        </authorList>
    </citation>
    <scope>NUCLEOTIDE SEQUENCE [LARGE SCALE GENOMIC DNA]</scope>
    <source>
        <strain evidence="5 6">TTM-71</strain>
    </source>
</reference>
<dbReference type="HAMAP" id="MF_00296">
    <property type="entry name" value="MetX_acyltransf"/>
    <property type="match status" value="1"/>
</dbReference>
<keyword evidence="2" id="KW-0963">Cytoplasm</keyword>
<evidence type="ECO:0000259" key="4">
    <source>
        <dbReference type="Pfam" id="PF00561"/>
    </source>
</evidence>
<dbReference type="Pfam" id="PF00561">
    <property type="entry name" value="Abhydrolase_1"/>
    <property type="match status" value="1"/>
</dbReference>
<protein>
    <recommendedName>
        <fullName evidence="2">Homoserine O-acetyltransferase</fullName>
        <shortName evidence="2">HAT</shortName>
        <ecNumber evidence="2">2.3.1.31</ecNumber>
    </recommendedName>
    <alternativeName>
        <fullName evidence="2">Homoserine transacetylase</fullName>
        <shortName evidence="2">HTA</shortName>
    </alternativeName>
</protein>
<comment type="catalytic activity">
    <reaction evidence="2">
        <text>L-homoserine + acetyl-CoA = O-acetyl-L-homoserine + CoA</text>
        <dbReference type="Rhea" id="RHEA:13701"/>
        <dbReference type="ChEBI" id="CHEBI:57287"/>
        <dbReference type="ChEBI" id="CHEBI:57288"/>
        <dbReference type="ChEBI" id="CHEBI:57476"/>
        <dbReference type="ChEBI" id="CHEBI:57716"/>
        <dbReference type="EC" id="2.3.1.31"/>
    </reaction>
</comment>
<dbReference type="OrthoDB" id="9800754at2"/>
<comment type="caution">
    <text evidence="5">The sequence shown here is derived from an EMBL/GenBank/DDBJ whole genome shotgun (WGS) entry which is preliminary data.</text>
</comment>
<evidence type="ECO:0000313" key="6">
    <source>
        <dbReference type="Proteomes" id="UP000290545"/>
    </source>
</evidence>
<comment type="similarity">
    <text evidence="2">Belongs to the AB hydrolase superfamily. MetX family.</text>
</comment>
<organism evidence="5 6">
    <name type="scientific">Filimonas effusa</name>
    <dbReference type="NCBI Taxonomy" id="2508721"/>
    <lineage>
        <taxon>Bacteria</taxon>
        <taxon>Pseudomonadati</taxon>
        <taxon>Bacteroidota</taxon>
        <taxon>Chitinophagia</taxon>
        <taxon>Chitinophagales</taxon>
        <taxon>Chitinophagaceae</taxon>
        <taxon>Filimonas</taxon>
    </lineage>
</organism>
<comment type="function">
    <text evidence="2">Transfers an acetyl group from acetyl-CoA to L-homoserine, forming acetyl-L-homoserine.</text>
</comment>
<dbReference type="EC" id="2.3.1.31" evidence="2"/>
<feature type="active site" evidence="2 3">
    <location>
        <position position="294"/>
    </location>
</feature>
<keyword evidence="2 5" id="KW-0012">Acyltransferase</keyword>
<dbReference type="AlphaFoldDB" id="A0A4Q1D3X4"/>
<accession>A0A4Q1D3X4</accession>
<dbReference type="Proteomes" id="UP000290545">
    <property type="component" value="Unassembled WGS sequence"/>
</dbReference>
<gene>
    <name evidence="5" type="primary">metX</name>
    <name evidence="2" type="synonym">metXA</name>
    <name evidence="5" type="ORF">ESB13_13005</name>
</gene>
<dbReference type="GO" id="GO:0009086">
    <property type="term" value="P:methionine biosynthetic process"/>
    <property type="evidence" value="ECO:0007669"/>
    <property type="project" value="UniProtKB-UniRule"/>
</dbReference>
<dbReference type="PIRSF" id="PIRSF000443">
    <property type="entry name" value="Homoser_Ac_trans"/>
    <property type="match status" value="1"/>
</dbReference>
<keyword evidence="1 2" id="KW-0808">Transferase</keyword>
<dbReference type="InterPro" id="IPR000073">
    <property type="entry name" value="AB_hydrolase_1"/>
</dbReference>
<dbReference type="GO" id="GO:0004414">
    <property type="term" value="F:homoserine O-acetyltransferase activity"/>
    <property type="evidence" value="ECO:0007669"/>
    <property type="project" value="UniProtKB-UniRule"/>
</dbReference>
<feature type="binding site" evidence="2">
    <location>
        <position position="324"/>
    </location>
    <ligand>
        <name>substrate</name>
    </ligand>
</feature>
<comment type="caution">
    <text evidence="2">Lacks conserved residue(s) required for the propagation of feature annotation.</text>
</comment>
<comment type="subcellular location">
    <subcellularLocation>
        <location evidence="2">Cytoplasm</location>
    </subcellularLocation>
</comment>
<dbReference type="PANTHER" id="PTHR32268:SF11">
    <property type="entry name" value="HOMOSERINE O-ACETYLTRANSFERASE"/>
    <property type="match status" value="1"/>
</dbReference>
<keyword evidence="6" id="KW-1185">Reference proteome</keyword>
<comment type="subunit">
    <text evidence="2">Homodimer.</text>
</comment>
<evidence type="ECO:0000256" key="3">
    <source>
        <dbReference type="PIRSR" id="PIRSR000443-1"/>
    </source>
</evidence>
<dbReference type="PANTHER" id="PTHR32268">
    <property type="entry name" value="HOMOSERINE O-ACETYLTRANSFERASE"/>
    <property type="match status" value="1"/>
</dbReference>
<dbReference type="GO" id="GO:0005737">
    <property type="term" value="C:cytoplasm"/>
    <property type="evidence" value="ECO:0007669"/>
    <property type="project" value="UniProtKB-SubCell"/>
</dbReference>
<keyword evidence="2" id="KW-0028">Amino-acid biosynthesis</keyword>
<feature type="binding site" evidence="2">
    <location>
        <position position="200"/>
    </location>
    <ligand>
        <name>substrate</name>
    </ligand>
</feature>
<dbReference type="InterPro" id="IPR008220">
    <property type="entry name" value="HAT_MetX-like"/>
</dbReference>
<sequence length="356" mass="39463">MSQVFSSGEPFTLESGKVLQGFHLSYTTAGRLNEAKDNVVWIFHALTANSNPIEWWPGLVGPGHFFDPERYFIVCVNMPGSCYGSISALDENAATGKPYYHTFPLFTTRDMIRAYQHLKAALGIDKIKIGIGGSMGGQQLLEWAIEEPSLFEYIIPIATNAFHSAWGIAFNTSQRLCIASDPSWKESHPAAGLEGMKLARSIALLSYRHYDTYQKAQSGVTENTAALPVDEQVFKASTYQQYQGDKLAKRFTAFSYYFLSKAMDTHNVGRNRVSAEEALQRIQAKTLVIGISTDILFPPAEQEFIARHIPGAQVAIIDSLYGHDGFLLEYDNITRLLNNFIQTQPAGITTAALINS</sequence>
<dbReference type="RefSeq" id="WP_129003955.1">
    <property type="nucleotide sequence ID" value="NZ_SDHZ01000002.1"/>
</dbReference>
<dbReference type="InterPro" id="IPR029058">
    <property type="entry name" value="AB_hydrolase_fold"/>
</dbReference>
<dbReference type="EMBL" id="SDHZ01000002">
    <property type="protein sequence ID" value="RXK83038.1"/>
    <property type="molecule type" value="Genomic_DNA"/>
</dbReference>
<evidence type="ECO:0000313" key="5">
    <source>
        <dbReference type="EMBL" id="RXK83038.1"/>
    </source>
</evidence>
<dbReference type="UniPathway" id="UPA00051">
    <property type="reaction ID" value="UER00074"/>
</dbReference>
<keyword evidence="2" id="KW-0486">Methionine biosynthesis</keyword>
<name>A0A4Q1D3X4_9BACT</name>
<dbReference type="Gene3D" id="3.40.50.1820">
    <property type="entry name" value="alpha/beta hydrolase"/>
    <property type="match status" value="1"/>
</dbReference>